<evidence type="ECO:0000259" key="3">
    <source>
        <dbReference type="Pfam" id="PF06276"/>
    </source>
</evidence>
<protein>
    <submittedName>
        <fullName evidence="4">Siderophore synthetase component</fullName>
    </submittedName>
</protein>
<comment type="pathway">
    <text evidence="1">Siderophore biosynthesis.</text>
</comment>
<dbReference type="InterPro" id="IPR007310">
    <property type="entry name" value="Aerobactin_biosyn_IucA/IucC_N"/>
</dbReference>
<feature type="domain" description="Aerobactin siderophore biosynthesis IucA/IucC-like C-terminal" evidence="3">
    <location>
        <begin position="423"/>
        <end position="580"/>
    </location>
</feature>
<dbReference type="Pfam" id="PF04183">
    <property type="entry name" value="IucA_IucC"/>
    <property type="match status" value="1"/>
</dbReference>
<proteinExistence type="predicted"/>
<evidence type="ECO:0000313" key="4">
    <source>
        <dbReference type="EMBL" id="SKA28944.1"/>
    </source>
</evidence>
<dbReference type="InterPro" id="IPR022770">
    <property type="entry name" value="IucA/IucC-like_C"/>
</dbReference>
<dbReference type="RefSeq" id="WP_317044790.1">
    <property type="nucleotide sequence ID" value="NZ_FUWZ01000003.1"/>
</dbReference>
<dbReference type="PANTHER" id="PTHR34384:SF6">
    <property type="entry name" value="STAPHYLOFERRIN B SYNTHASE"/>
    <property type="match status" value="1"/>
</dbReference>
<organism evidence="4 5">
    <name type="scientific">Chitinophaga eiseniae</name>
    <dbReference type="NCBI Taxonomy" id="634771"/>
    <lineage>
        <taxon>Bacteria</taxon>
        <taxon>Pseudomonadati</taxon>
        <taxon>Bacteroidota</taxon>
        <taxon>Chitinophagia</taxon>
        <taxon>Chitinophagales</taxon>
        <taxon>Chitinophagaceae</taxon>
        <taxon>Chitinophaga</taxon>
    </lineage>
</organism>
<dbReference type="PANTHER" id="PTHR34384">
    <property type="entry name" value="L-2,3-DIAMINOPROPANOATE--CITRATE LIGASE"/>
    <property type="match status" value="1"/>
</dbReference>
<dbReference type="GO" id="GO:0019290">
    <property type="term" value="P:siderophore biosynthetic process"/>
    <property type="evidence" value="ECO:0007669"/>
    <property type="project" value="InterPro"/>
</dbReference>
<evidence type="ECO:0000259" key="2">
    <source>
        <dbReference type="Pfam" id="PF04183"/>
    </source>
</evidence>
<dbReference type="Gene3D" id="1.10.510.40">
    <property type="match status" value="1"/>
</dbReference>
<dbReference type="Pfam" id="PF06276">
    <property type="entry name" value="FhuF"/>
    <property type="match status" value="1"/>
</dbReference>
<dbReference type="Gene3D" id="3.30.310.280">
    <property type="match status" value="1"/>
</dbReference>
<accession>A0A1T4SKW7</accession>
<dbReference type="Gene3D" id="6.10.250.3370">
    <property type="match status" value="1"/>
</dbReference>
<evidence type="ECO:0000256" key="1">
    <source>
        <dbReference type="ARBA" id="ARBA00004924"/>
    </source>
</evidence>
<evidence type="ECO:0000313" key="5">
    <source>
        <dbReference type="Proteomes" id="UP000190367"/>
    </source>
</evidence>
<dbReference type="Proteomes" id="UP000190367">
    <property type="component" value="Unassembled WGS sequence"/>
</dbReference>
<dbReference type="GO" id="GO:0016881">
    <property type="term" value="F:acid-amino acid ligase activity"/>
    <property type="evidence" value="ECO:0007669"/>
    <property type="project" value="UniProtKB-ARBA"/>
</dbReference>
<dbReference type="EMBL" id="FUWZ01000003">
    <property type="protein sequence ID" value="SKA28944.1"/>
    <property type="molecule type" value="Genomic_DNA"/>
</dbReference>
<sequence>MHINETRMNSPEAVVTHLQPDNWAKANRLHIAKIISEFTHELLLQPEWISDDGDWSQYRLHAPDAEQVTYFFFARLLSLNHWSIDADSIRKVSNSQELPLDSILFITEFRSQLNISTENLPAYLEEITSTLNGSAYMMSRPQLPMDQLLRSGYQTFEHAMTSGHPCFVANNGRIGFDANDYRQYAPEADQPIQLIWLAGHKSRTAYSAVDELPYQQLITDELGQEVLSLFNRKLTDNGLSPDDYFFIPVHPWQWFNKLAIICAPDLANQHLVCLGYSPDLFNAQQSIRTFYNLTHPEKHYTKTALSILNMGFVRGLTPYYMDSTPPITEWIRKYVGEDPYLKQNGFTLLCEVATVGYRNLYYEPFGKHVPYNKMLAGLWRESPAKVLQPGQQLMTMAALLHTDFHGNALLPALIAASGLSIHDWLDSYLRAYLTPLLHCFYEHDLVFMPHGENLILVLENHVPVKAIMKDITEEIGVFRMNTDIAEKGRRICVTVPEELRILSILTDVFDCFFRFLSNILVTKCDYREEDFWRRVAGCVYAYQDDQPQHAAKFEQYDMFAPEFILSCLNRLQLRNNRQMVDLADPAGSLQLAGMLQNPIAPFKRTVSVPAEMANTVSQ</sequence>
<gene>
    <name evidence="4" type="ORF">SAMN04488128_10345</name>
</gene>
<dbReference type="STRING" id="634771.SAMN04488128_10345"/>
<reference evidence="5" key="1">
    <citation type="submission" date="2017-02" db="EMBL/GenBank/DDBJ databases">
        <authorList>
            <person name="Varghese N."/>
            <person name="Submissions S."/>
        </authorList>
    </citation>
    <scope>NUCLEOTIDE SEQUENCE [LARGE SCALE GENOMIC DNA]</scope>
    <source>
        <strain evidence="5">DSM 22224</strain>
    </source>
</reference>
<dbReference type="InterPro" id="IPR037455">
    <property type="entry name" value="LucA/IucC-like"/>
</dbReference>
<dbReference type="AlphaFoldDB" id="A0A1T4SKW7"/>
<keyword evidence="5" id="KW-1185">Reference proteome</keyword>
<name>A0A1T4SKW7_9BACT</name>
<feature type="domain" description="Aerobactin siderophore biosynthesis IucA/IucC N-terminal" evidence="2">
    <location>
        <begin position="153"/>
        <end position="401"/>
    </location>
</feature>